<feature type="compositionally biased region" description="Basic and acidic residues" evidence="1">
    <location>
        <begin position="150"/>
        <end position="161"/>
    </location>
</feature>
<dbReference type="EMBL" id="CP092625">
    <property type="protein sequence ID" value="UMM40941.1"/>
    <property type="molecule type" value="Genomic_DNA"/>
</dbReference>
<proteinExistence type="predicted"/>
<reference evidence="2 3" key="1">
    <citation type="submission" date="2022-04" db="EMBL/GenBank/DDBJ databases">
        <title>Chromosome-level reference genomes for two strains of Caenorhabditis briggsae: an improved platform for comparative genomics.</title>
        <authorList>
            <person name="Stevens L."/>
            <person name="Andersen E."/>
        </authorList>
    </citation>
    <scope>NUCLEOTIDE SEQUENCE [LARGE SCALE GENOMIC DNA]</scope>
    <source>
        <strain evidence="2">VX34</strain>
        <tissue evidence="2">Whole-organism</tissue>
    </source>
</reference>
<evidence type="ECO:0000256" key="1">
    <source>
        <dbReference type="SAM" id="MobiDB-lite"/>
    </source>
</evidence>
<keyword evidence="3" id="KW-1185">Reference proteome</keyword>
<dbReference type="Proteomes" id="UP000829354">
    <property type="component" value="Chromosome X"/>
</dbReference>
<gene>
    <name evidence="2" type="ORF">L5515_017424</name>
</gene>
<accession>A0AAE9JR95</accession>
<feature type="compositionally biased region" description="Low complexity" evidence="1">
    <location>
        <begin position="69"/>
        <end position="83"/>
    </location>
</feature>
<sequence>MSMMHVASNSEMSMKNKRSGDEQQFVYSQLPSTRRHSFTSLEVYWHQYNYRSILRETRSCDIILSETMDSSWNNDSSSAGSSGLPSKPHRKTPVYMQPRDPSPKPTGDPYEFVDDDEKEEPIVVGVVGRPERYGNGVREARIKLVHRNKERGNERNGESEKKKRMRYSSPVSNVLILANSTASTSSNSEHVDENVPVADETDTQKMVREALAYFEQTKKKCLEEHPDRGNKHSSVSVATSPMAMAREALSKFHRIRKEGDMENFTPQKLPPPIPEVRTPEIFKNEDYLAMCREVGILPANDFPLRQKTPKSFDNQQNQQTPSVPPMNALLNSALHVQMQSMQTSAGRIENHGFLVPREQLARTVRNAHSNAGTHSSTTFQHIPTTATPTQNSSTPQMNSAVVRYQPPPTPIMPPHQQLPPAQQELANQQIVAYLHRWNKQFMEALPARLSLDPSFLFRHFGANGLGNQPFQHMVPPGARLMIPNHTQQLAIQQSNQIEMQLAIRTSNSLLVPNQNLPNHSSPPMPNQMPAPIHRPLPVYPNGLFWNHGHPPPHGPPRP</sequence>
<dbReference type="AlphaFoldDB" id="A0AAE9JR95"/>
<evidence type="ECO:0000313" key="3">
    <source>
        <dbReference type="Proteomes" id="UP000829354"/>
    </source>
</evidence>
<feature type="region of interest" description="Disordered" evidence="1">
    <location>
        <begin position="69"/>
        <end position="113"/>
    </location>
</feature>
<name>A0AAE9JR95_CAEBR</name>
<feature type="region of interest" description="Disordered" evidence="1">
    <location>
        <begin position="147"/>
        <end position="168"/>
    </location>
</feature>
<evidence type="ECO:0000313" key="2">
    <source>
        <dbReference type="EMBL" id="UMM40941.1"/>
    </source>
</evidence>
<feature type="region of interest" description="Disordered" evidence="1">
    <location>
        <begin position="368"/>
        <end position="395"/>
    </location>
</feature>
<protein>
    <submittedName>
        <fullName evidence="2">Uncharacterized protein</fullName>
    </submittedName>
</protein>
<organism evidence="2 3">
    <name type="scientific">Caenorhabditis briggsae</name>
    <dbReference type="NCBI Taxonomy" id="6238"/>
    <lineage>
        <taxon>Eukaryota</taxon>
        <taxon>Metazoa</taxon>
        <taxon>Ecdysozoa</taxon>
        <taxon>Nematoda</taxon>
        <taxon>Chromadorea</taxon>
        <taxon>Rhabditida</taxon>
        <taxon>Rhabditina</taxon>
        <taxon>Rhabditomorpha</taxon>
        <taxon>Rhabditoidea</taxon>
        <taxon>Rhabditidae</taxon>
        <taxon>Peloderinae</taxon>
        <taxon>Caenorhabditis</taxon>
    </lineage>
</organism>
<feature type="region of interest" description="Disordered" evidence="1">
    <location>
        <begin position="1"/>
        <end position="20"/>
    </location>
</feature>